<keyword evidence="5" id="KW-1185">Reference proteome</keyword>
<sequence>MSSLSVEEKVSRNPSAADLKDGAKPEHWQDAAGSGFVNPWPSFRVLGPLEMIGMVAAAARDMPSPKADAVKEKLPIRTPTWGLEPENAEKHETAIRATWLGHACFLVEFPTRSNEPGSRGVRVLFDPVFSHRCSPFTFLGPKRFTPPPCKVEEIPDVDAIVISHNHYDHMDTATLKALYARSPERPPQIFVPLGNGPYLHSIGVPESSINVLDWWDSKRLSIKLPSSKGSDSATLSVDITCTPCQHFTGRSLTDRFKTLWSSWVVEEVPPASVSVTSPLKLFFGGDTGYRSVMDHQKEDEVPVCPAFKEIGKVFGSFDLALIPIGAYMPRQFMSPIHCAPQDSVRVFKDINAKKALGMHWATWVLTTEDVFEPPKKLAEEAQKIGIPDNDFTVCEIGETRFYH</sequence>
<dbReference type="PANTHER" id="PTHR15032:SF4">
    <property type="entry name" value="N-ACYL-PHOSPHATIDYLETHANOLAMINE-HYDROLYZING PHOSPHOLIPASE D"/>
    <property type="match status" value="1"/>
</dbReference>
<dbReference type="GO" id="GO:0070292">
    <property type="term" value="P:N-acylphosphatidylethanolamine metabolic process"/>
    <property type="evidence" value="ECO:0007669"/>
    <property type="project" value="TreeGrafter"/>
</dbReference>
<evidence type="ECO:0000256" key="1">
    <source>
        <dbReference type="PIRSR" id="PIRSR038896-50"/>
    </source>
</evidence>
<comment type="caution">
    <text evidence="4">The sequence shown here is derived from an EMBL/GenBank/DDBJ whole genome shotgun (WGS) entry which is preliminary data.</text>
</comment>
<dbReference type="SUPFAM" id="SSF56281">
    <property type="entry name" value="Metallo-hydrolase/oxidoreductase"/>
    <property type="match status" value="1"/>
</dbReference>
<protein>
    <recommendedName>
        <fullName evidence="3">Metallo-beta-lactamase domain-containing protein</fullName>
    </recommendedName>
</protein>
<evidence type="ECO:0000313" key="4">
    <source>
        <dbReference type="EMBL" id="KAF5337429.1"/>
    </source>
</evidence>
<dbReference type="GO" id="GO:0005737">
    <property type="term" value="C:cytoplasm"/>
    <property type="evidence" value="ECO:0007669"/>
    <property type="project" value="TreeGrafter"/>
</dbReference>
<name>A0A8H5C965_9AGAR</name>
<dbReference type="PANTHER" id="PTHR15032">
    <property type="entry name" value="N-ACYL-PHOSPHATIDYLETHANOLAMINE-HYDROLYZING PHOSPHOLIPASE D"/>
    <property type="match status" value="1"/>
</dbReference>
<dbReference type="EMBL" id="JAACJK010000057">
    <property type="protein sequence ID" value="KAF5337429.1"/>
    <property type="molecule type" value="Genomic_DNA"/>
</dbReference>
<feature type="binding site" evidence="1">
    <location>
        <position position="337"/>
    </location>
    <ligand>
        <name>an N-acyl-1,2-diacyl-sn-glycero-3-phosphoethanolamine</name>
        <dbReference type="ChEBI" id="CHEBI:62537"/>
    </ligand>
</feature>
<gene>
    <name evidence="4" type="ORF">D9611_003005</name>
</gene>
<dbReference type="Gene3D" id="3.60.15.10">
    <property type="entry name" value="Ribonuclease Z/Hydroxyacylglutathione hydrolase-like"/>
    <property type="match status" value="1"/>
</dbReference>
<dbReference type="OrthoDB" id="332863at2759"/>
<organism evidence="4 5">
    <name type="scientific">Ephemerocybe angulata</name>
    <dbReference type="NCBI Taxonomy" id="980116"/>
    <lineage>
        <taxon>Eukaryota</taxon>
        <taxon>Fungi</taxon>
        <taxon>Dikarya</taxon>
        <taxon>Basidiomycota</taxon>
        <taxon>Agaricomycotina</taxon>
        <taxon>Agaricomycetes</taxon>
        <taxon>Agaricomycetidae</taxon>
        <taxon>Agaricales</taxon>
        <taxon>Agaricineae</taxon>
        <taxon>Psathyrellaceae</taxon>
        <taxon>Ephemerocybe</taxon>
    </lineage>
</organism>
<dbReference type="GO" id="GO:0008270">
    <property type="term" value="F:zinc ion binding"/>
    <property type="evidence" value="ECO:0007669"/>
    <property type="project" value="InterPro"/>
</dbReference>
<evidence type="ECO:0000259" key="3">
    <source>
        <dbReference type="Pfam" id="PF12706"/>
    </source>
</evidence>
<feature type="compositionally biased region" description="Basic and acidic residues" evidence="2">
    <location>
        <begin position="1"/>
        <end position="11"/>
    </location>
</feature>
<feature type="binding site" evidence="1">
    <location>
        <position position="167"/>
    </location>
    <ligand>
        <name>an N-acyl-1,2-diacyl-sn-glycero-3-phosphoethanolamine</name>
        <dbReference type="ChEBI" id="CHEBI:62537"/>
    </ligand>
</feature>
<feature type="domain" description="Metallo-beta-lactamase" evidence="3">
    <location>
        <begin position="122"/>
        <end position="360"/>
    </location>
</feature>
<dbReference type="AlphaFoldDB" id="A0A8H5C965"/>
<proteinExistence type="predicted"/>
<dbReference type="InterPro" id="IPR024884">
    <property type="entry name" value="NAPE-PLD"/>
</dbReference>
<dbReference type="InterPro" id="IPR001279">
    <property type="entry name" value="Metallo-B-lactamas"/>
</dbReference>
<dbReference type="Proteomes" id="UP000541558">
    <property type="component" value="Unassembled WGS sequence"/>
</dbReference>
<dbReference type="GO" id="GO:0070290">
    <property type="term" value="F:N-acylphosphatidylethanolamine-specific phospholipase D activity"/>
    <property type="evidence" value="ECO:0007669"/>
    <property type="project" value="InterPro"/>
</dbReference>
<evidence type="ECO:0000313" key="5">
    <source>
        <dbReference type="Proteomes" id="UP000541558"/>
    </source>
</evidence>
<feature type="compositionally biased region" description="Basic and acidic residues" evidence="2">
    <location>
        <begin position="18"/>
        <end position="29"/>
    </location>
</feature>
<dbReference type="PIRSF" id="PIRSF038896">
    <property type="entry name" value="NAPE-PLD"/>
    <property type="match status" value="1"/>
</dbReference>
<dbReference type="Pfam" id="PF12706">
    <property type="entry name" value="Lactamase_B_2"/>
    <property type="match status" value="1"/>
</dbReference>
<dbReference type="InterPro" id="IPR036866">
    <property type="entry name" value="RibonucZ/Hydroxyglut_hydro"/>
</dbReference>
<accession>A0A8H5C965</accession>
<reference evidence="4 5" key="1">
    <citation type="journal article" date="2020" name="ISME J.">
        <title>Uncovering the hidden diversity of litter-decomposition mechanisms in mushroom-forming fungi.</title>
        <authorList>
            <person name="Floudas D."/>
            <person name="Bentzer J."/>
            <person name="Ahren D."/>
            <person name="Johansson T."/>
            <person name="Persson P."/>
            <person name="Tunlid A."/>
        </authorList>
    </citation>
    <scope>NUCLEOTIDE SEQUENCE [LARGE SCALE GENOMIC DNA]</scope>
    <source>
        <strain evidence="4 5">CBS 175.51</strain>
    </source>
</reference>
<dbReference type="GO" id="GO:0070291">
    <property type="term" value="P:N-acylethanolamine metabolic process"/>
    <property type="evidence" value="ECO:0007669"/>
    <property type="project" value="TreeGrafter"/>
</dbReference>
<evidence type="ECO:0000256" key="2">
    <source>
        <dbReference type="SAM" id="MobiDB-lite"/>
    </source>
</evidence>
<feature type="region of interest" description="Disordered" evidence="2">
    <location>
        <begin position="1"/>
        <end position="30"/>
    </location>
</feature>